<dbReference type="GO" id="GO:0008962">
    <property type="term" value="F:phosphatidylglycerophosphatase activity"/>
    <property type="evidence" value="ECO:0007669"/>
    <property type="project" value="InterPro"/>
</dbReference>
<dbReference type="CDD" id="cd16416">
    <property type="entry name" value="HAD_BsYqeG-like"/>
    <property type="match status" value="1"/>
</dbReference>
<dbReference type="PANTHER" id="PTHR19288">
    <property type="entry name" value="4-NITROPHENYLPHOSPHATASE-RELATED"/>
    <property type="match status" value="1"/>
</dbReference>
<gene>
    <name evidence="1" type="ORF">SAMN02745176_01795</name>
</gene>
<dbReference type="AlphaFoldDB" id="A0A1M6F377"/>
<accession>A0A1M6F377</accession>
<dbReference type="OrthoDB" id="9787572at2"/>
<dbReference type="RefSeq" id="WP_073025876.1">
    <property type="nucleotide sequence ID" value="NZ_FQZS01000011.1"/>
</dbReference>
<dbReference type="NCBIfam" id="TIGR01668">
    <property type="entry name" value="YqeG_hyp_ppase"/>
    <property type="match status" value="1"/>
</dbReference>
<evidence type="ECO:0000313" key="2">
    <source>
        <dbReference type="Proteomes" id="UP000184442"/>
    </source>
</evidence>
<dbReference type="Proteomes" id="UP000184442">
    <property type="component" value="Unassembled WGS sequence"/>
</dbReference>
<name>A0A1M6F377_9FIRM</name>
<dbReference type="InterPro" id="IPR010021">
    <property type="entry name" value="PGPP1/Gep4"/>
</dbReference>
<keyword evidence="2" id="KW-1185">Reference proteome</keyword>
<organism evidence="1 2">
    <name type="scientific">Lutispora thermophila DSM 19022</name>
    <dbReference type="NCBI Taxonomy" id="1122184"/>
    <lineage>
        <taxon>Bacteria</taxon>
        <taxon>Bacillati</taxon>
        <taxon>Bacillota</taxon>
        <taxon>Clostridia</taxon>
        <taxon>Lutisporales</taxon>
        <taxon>Lutisporaceae</taxon>
        <taxon>Lutispora</taxon>
    </lineage>
</organism>
<dbReference type="NCBIfam" id="TIGR01662">
    <property type="entry name" value="HAD-SF-IIIA"/>
    <property type="match status" value="1"/>
</dbReference>
<dbReference type="EMBL" id="FQZS01000011">
    <property type="protein sequence ID" value="SHI92157.1"/>
    <property type="molecule type" value="Genomic_DNA"/>
</dbReference>
<dbReference type="SUPFAM" id="SSF56784">
    <property type="entry name" value="HAD-like"/>
    <property type="match status" value="1"/>
</dbReference>
<evidence type="ECO:0000313" key="1">
    <source>
        <dbReference type="EMBL" id="SHI92157.1"/>
    </source>
</evidence>
<dbReference type="PANTHER" id="PTHR19288:SF25">
    <property type="entry name" value="PHOSPHATIDYLGLYCEROPHOSPHATASE GEP4, MITOCHONDRIAL"/>
    <property type="match status" value="1"/>
</dbReference>
<dbReference type="InterPro" id="IPR023214">
    <property type="entry name" value="HAD_sf"/>
</dbReference>
<dbReference type="Pfam" id="PF00702">
    <property type="entry name" value="Hydrolase"/>
    <property type="match status" value="1"/>
</dbReference>
<reference evidence="1 2" key="1">
    <citation type="submission" date="2016-11" db="EMBL/GenBank/DDBJ databases">
        <authorList>
            <person name="Jaros S."/>
            <person name="Januszkiewicz K."/>
            <person name="Wedrychowicz H."/>
        </authorList>
    </citation>
    <scope>NUCLEOTIDE SEQUENCE [LARGE SCALE GENOMIC DNA]</scope>
    <source>
        <strain evidence="1 2">DSM 19022</strain>
    </source>
</reference>
<dbReference type="GO" id="GO:0005737">
    <property type="term" value="C:cytoplasm"/>
    <property type="evidence" value="ECO:0007669"/>
    <property type="project" value="TreeGrafter"/>
</dbReference>
<sequence length="166" mass="19024">MKKLLKPNLYYESIFYIDNNKLKEKGIEGIIIDLDNTLAAWDVKEADAKVINFINDLKQKGFKICIISNNTKARVDKFNEILGLPAIHKAGKPKLSPYIKAMKLLKTHRQNTAVIGDQLFTDVLGGNRLGLFTILVTPISEKEFIWTRMVRKLERIVLKKVIIKDK</sequence>
<dbReference type="InterPro" id="IPR036412">
    <property type="entry name" value="HAD-like_sf"/>
</dbReference>
<protein>
    <recommendedName>
        <fullName evidence="3">YqeG family HAD IIIA-type phosphatase</fullName>
    </recommendedName>
</protein>
<evidence type="ECO:0008006" key="3">
    <source>
        <dbReference type="Google" id="ProtNLM"/>
    </source>
</evidence>
<proteinExistence type="predicted"/>
<dbReference type="Gene3D" id="3.40.50.1000">
    <property type="entry name" value="HAD superfamily/HAD-like"/>
    <property type="match status" value="1"/>
</dbReference>
<dbReference type="InterPro" id="IPR006549">
    <property type="entry name" value="HAD-SF_hydro_IIIA"/>
</dbReference>
<dbReference type="STRING" id="1122184.SAMN02745176_01795"/>